<evidence type="ECO:0000256" key="1">
    <source>
        <dbReference type="SAM" id="MobiDB-lite"/>
    </source>
</evidence>
<keyword evidence="3" id="KW-1185">Reference proteome</keyword>
<accession>A0ABD0YUN4</accession>
<evidence type="ECO:0000313" key="2">
    <source>
        <dbReference type="EMBL" id="KAL1130267.1"/>
    </source>
</evidence>
<protein>
    <submittedName>
        <fullName evidence="2">Uncharacterized protein</fullName>
    </submittedName>
</protein>
<dbReference type="EMBL" id="JBFDAA010000008">
    <property type="protein sequence ID" value="KAL1130267.1"/>
    <property type="molecule type" value="Genomic_DNA"/>
</dbReference>
<dbReference type="PANTHER" id="PTHR33327">
    <property type="entry name" value="ENDONUCLEASE"/>
    <property type="match status" value="1"/>
</dbReference>
<reference evidence="2 3" key="1">
    <citation type="submission" date="2024-07" db="EMBL/GenBank/DDBJ databases">
        <title>Chromosome-level genome assembly of the water stick insect Ranatra chinensis (Heteroptera: Nepidae).</title>
        <authorList>
            <person name="Liu X."/>
        </authorList>
    </citation>
    <scope>NUCLEOTIDE SEQUENCE [LARGE SCALE GENOMIC DNA]</scope>
    <source>
        <strain evidence="2">Cailab_2021Rc</strain>
        <tissue evidence="2">Muscle</tissue>
    </source>
</reference>
<organism evidence="2 3">
    <name type="scientific">Ranatra chinensis</name>
    <dbReference type="NCBI Taxonomy" id="642074"/>
    <lineage>
        <taxon>Eukaryota</taxon>
        <taxon>Metazoa</taxon>
        <taxon>Ecdysozoa</taxon>
        <taxon>Arthropoda</taxon>
        <taxon>Hexapoda</taxon>
        <taxon>Insecta</taxon>
        <taxon>Pterygota</taxon>
        <taxon>Neoptera</taxon>
        <taxon>Paraneoptera</taxon>
        <taxon>Hemiptera</taxon>
        <taxon>Heteroptera</taxon>
        <taxon>Panheteroptera</taxon>
        <taxon>Nepomorpha</taxon>
        <taxon>Nepidae</taxon>
        <taxon>Ranatrinae</taxon>
        <taxon>Ranatra</taxon>
    </lineage>
</organism>
<name>A0ABD0YUN4_9HEMI</name>
<evidence type="ECO:0000313" key="3">
    <source>
        <dbReference type="Proteomes" id="UP001558652"/>
    </source>
</evidence>
<sequence>MDPDTGKRALHGWQSGPLGWRLGSRLNPRAPPSSRPTPLLPRSAVKSAPIEAHSISKSDRTYQLLGQQTLGDRKPSEFLAHLRRLGGNALPPYFLRALWMLVLLTNVRAIHALAPNTDLQTLASQAEQVLEEVCPIVETVLPGAPRNDLYEEIEVPKQQLRELKASASHHPPPITTTPASGACLSHRKFGDKAAQVPAPLHKELLCGKRDAVTTTQS</sequence>
<dbReference type="Proteomes" id="UP001558652">
    <property type="component" value="Unassembled WGS sequence"/>
</dbReference>
<dbReference type="AlphaFoldDB" id="A0ABD0YUN4"/>
<feature type="region of interest" description="Disordered" evidence="1">
    <location>
        <begin position="1"/>
        <end position="45"/>
    </location>
</feature>
<dbReference type="PANTHER" id="PTHR33327:SF3">
    <property type="entry name" value="RNA-DIRECTED DNA POLYMERASE"/>
    <property type="match status" value="1"/>
</dbReference>
<comment type="caution">
    <text evidence="2">The sequence shown here is derived from an EMBL/GenBank/DDBJ whole genome shotgun (WGS) entry which is preliminary data.</text>
</comment>
<gene>
    <name evidence="2" type="ORF">AAG570_013205</name>
</gene>
<feature type="compositionally biased region" description="Pro residues" evidence="1">
    <location>
        <begin position="29"/>
        <end position="39"/>
    </location>
</feature>
<proteinExistence type="predicted"/>